<protein>
    <recommendedName>
        <fullName evidence="4">phosphoserine phosphatase</fullName>
        <ecNumber evidence="4">3.1.3.3</ecNumber>
    </recommendedName>
    <alternativeName>
        <fullName evidence="10">O-phosphoserine phosphohydrolase</fullName>
    </alternativeName>
</protein>
<comment type="catalytic activity">
    <reaction evidence="11">
        <text>O-phospho-L-serine + H2O = L-serine + phosphate</text>
        <dbReference type="Rhea" id="RHEA:21208"/>
        <dbReference type="ChEBI" id="CHEBI:15377"/>
        <dbReference type="ChEBI" id="CHEBI:33384"/>
        <dbReference type="ChEBI" id="CHEBI:43474"/>
        <dbReference type="ChEBI" id="CHEBI:57524"/>
        <dbReference type="EC" id="3.1.3.3"/>
    </reaction>
</comment>
<evidence type="ECO:0000256" key="11">
    <source>
        <dbReference type="ARBA" id="ARBA00048138"/>
    </source>
</evidence>
<dbReference type="CDD" id="cd07500">
    <property type="entry name" value="HAD_PSP"/>
    <property type="match status" value="1"/>
</dbReference>
<dbReference type="NCBIfam" id="TIGR00338">
    <property type="entry name" value="serB"/>
    <property type="match status" value="1"/>
</dbReference>
<evidence type="ECO:0000256" key="13">
    <source>
        <dbReference type="PIRSR" id="PIRSR604469-1"/>
    </source>
</evidence>
<feature type="active site" description="Nucleophile" evidence="13">
    <location>
        <position position="181"/>
    </location>
</feature>
<dbReference type="SFLD" id="SFLDG01136">
    <property type="entry name" value="C1.6:_Phosphoserine_Phosphatas"/>
    <property type="match status" value="1"/>
</dbReference>
<keyword evidence="8" id="KW-0460">Magnesium</keyword>
<dbReference type="InterPro" id="IPR002912">
    <property type="entry name" value="ACT_dom"/>
</dbReference>
<dbReference type="RefSeq" id="WP_118926821.1">
    <property type="nucleotide sequence ID" value="NZ_QXGH01000023.1"/>
</dbReference>
<dbReference type="EMBL" id="QXGH01000023">
    <property type="protein sequence ID" value="RHW25582.1"/>
    <property type="molecule type" value="Genomic_DNA"/>
</dbReference>
<dbReference type="GO" id="GO:0006564">
    <property type="term" value="P:L-serine biosynthetic process"/>
    <property type="evidence" value="ECO:0007669"/>
    <property type="project" value="UniProtKB-KW"/>
</dbReference>
<dbReference type="PROSITE" id="PS51671">
    <property type="entry name" value="ACT"/>
    <property type="match status" value="1"/>
</dbReference>
<evidence type="ECO:0000256" key="3">
    <source>
        <dbReference type="ARBA" id="ARBA00009184"/>
    </source>
</evidence>
<dbReference type="InterPro" id="IPR045865">
    <property type="entry name" value="ACT-like_dom_sf"/>
</dbReference>
<accession>A0A417XYZ0</accession>
<gene>
    <name evidence="15" type="primary">serB</name>
    <name evidence="15" type="ORF">D0Z08_18940</name>
</gene>
<evidence type="ECO:0000313" key="15">
    <source>
        <dbReference type="EMBL" id="RHW25582.1"/>
    </source>
</evidence>
<organism evidence="15 16">
    <name type="scientific">Nocardioides immobilis</name>
    <dbReference type="NCBI Taxonomy" id="2049295"/>
    <lineage>
        <taxon>Bacteria</taxon>
        <taxon>Bacillati</taxon>
        <taxon>Actinomycetota</taxon>
        <taxon>Actinomycetes</taxon>
        <taxon>Propionibacteriales</taxon>
        <taxon>Nocardioidaceae</taxon>
        <taxon>Nocardioides</taxon>
    </lineage>
</organism>
<keyword evidence="6" id="KW-0479">Metal-binding</keyword>
<dbReference type="OrthoDB" id="9792539at2"/>
<dbReference type="GO" id="GO:0005737">
    <property type="term" value="C:cytoplasm"/>
    <property type="evidence" value="ECO:0007669"/>
    <property type="project" value="TreeGrafter"/>
</dbReference>
<evidence type="ECO:0000256" key="9">
    <source>
        <dbReference type="ARBA" id="ARBA00023299"/>
    </source>
</evidence>
<dbReference type="Pfam" id="PF13740">
    <property type="entry name" value="ACT_6"/>
    <property type="match status" value="1"/>
</dbReference>
<evidence type="ECO:0000256" key="4">
    <source>
        <dbReference type="ARBA" id="ARBA00012640"/>
    </source>
</evidence>
<dbReference type="InterPro" id="IPR036412">
    <property type="entry name" value="HAD-like_sf"/>
</dbReference>
<dbReference type="SFLD" id="SFLDG01137">
    <property type="entry name" value="C1.6.1:_Phosphoserine_Phosphat"/>
    <property type="match status" value="1"/>
</dbReference>
<dbReference type="Gene3D" id="3.40.50.1000">
    <property type="entry name" value="HAD superfamily/HAD-like"/>
    <property type="match status" value="1"/>
</dbReference>
<dbReference type="SUPFAM" id="SSF56784">
    <property type="entry name" value="HAD-like"/>
    <property type="match status" value="1"/>
</dbReference>
<comment type="catalytic activity">
    <reaction evidence="12">
        <text>O-phospho-D-serine + H2O = D-serine + phosphate</text>
        <dbReference type="Rhea" id="RHEA:24873"/>
        <dbReference type="ChEBI" id="CHEBI:15377"/>
        <dbReference type="ChEBI" id="CHEBI:35247"/>
        <dbReference type="ChEBI" id="CHEBI:43474"/>
        <dbReference type="ChEBI" id="CHEBI:58680"/>
        <dbReference type="EC" id="3.1.3.3"/>
    </reaction>
</comment>
<dbReference type="SFLD" id="SFLDF00029">
    <property type="entry name" value="phosphoserine_phosphatase"/>
    <property type="match status" value="1"/>
</dbReference>
<evidence type="ECO:0000256" key="6">
    <source>
        <dbReference type="ARBA" id="ARBA00022723"/>
    </source>
</evidence>
<evidence type="ECO:0000256" key="10">
    <source>
        <dbReference type="ARBA" id="ARBA00031693"/>
    </source>
</evidence>
<comment type="cofactor">
    <cofactor evidence="1">
        <name>Mg(2+)</name>
        <dbReference type="ChEBI" id="CHEBI:18420"/>
    </cofactor>
</comment>
<evidence type="ECO:0000256" key="2">
    <source>
        <dbReference type="ARBA" id="ARBA00005135"/>
    </source>
</evidence>
<evidence type="ECO:0000256" key="8">
    <source>
        <dbReference type="ARBA" id="ARBA00022842"/>
    </source>
</evidence>
<dbReference type="SUPFAM" id="SSF55021">
    <property type="entry name" value="ACT-like"/>
    <property type="match status" value="1"/>
</dbReference>
<dbReference type="NCBIfam" id="TIGR01488">
    <property type="entry name" value="HAD-SF-IB"/>
    <property type="match status" value="1"/>
</dbReference>
<dbReference type="PANTHER" id="PTHR43344">
    <property type="entry name" value="PHOSPHOSERINE PHOSPHATASE"/>
    <property type="match status" value="1"/>
</dbReference>
<dbReference type="Gene3D" id="3.30.70.260">
    <property type="match status" value="2"/>
</dbReference>
<dbReference type="PANTHER" id="PTHR43344:SF2">
    <property type="entry name" value="PHOSPHOSERINE PHOSPHATASE"/>
    <property type="match status" value="1"/>
</dbReference>
<sequence length="403" mass="42894">MTTTADTLLITLTGKDRPGVTSAILGALAHAGVNVIDLEQILLRRRLVLGVLVTAPRDVKRLSRSVEKVATDLGMTVEIEKGTGDNRTRREGRSHVTVIGSPLQASAMAAIAGRIADLGGNIDRIERMARYPVTALDLDVSGADPLALRRHLAREASALAIDVAVQPASLLRHGQRLIVMDVDSTLIQGEVIEMLAAHAGYEAEVATVTEAAMRGEIDFEESLRARVRLLAGLDASVIDQVYESIVINPGARTLVRTLRRLGYRFAIVSGGFSQITDRLAEDLGIHRARANTLEVVDGRLTGNIVGEVVDRAGKARALREFATDLGIPEAATIAIGDGANDLDMLEAAGLGIAYNARAVVREMADTALNVPYLDAIMYLLGISREEIEAADAADGIVTPAPPI</sequence>
<keyword evidence="16" id="KW-1185">Reference proteome</keyword>
<feature type="domain" description="ACT" evidence="14">
    <location>
        <begin position="9"/>
        <end position="87"/>
    </location>
</feature>
<evidence type="ECO:0000256" key="7">
    <source>
        <dbReference type="ARBA" id="ARBA00022801"/>
    </source>
</evidence>
<evidence type="ECO:0000256" key="1">
    <source>
        <dbReference type="ARBA" id="ARBA00001946"/>
    </source>
</evidence>
<dbReference type="CDD" id="cd04870">
    <property type="entry name" value="ACT_PSP_1"/>
    <property type="match status" value="1"/>
</dbReference>
<reference evidence="15 16" key="1">
    <citation type="submission" date="2018-09" db="EMBL/GenBank/DDBJ databases">
        <title>Genome sequencing of Nocardioides immobilis CCTCC AB 2017083 for comparison to Nocardioides silvaticus.</title>
        <authorList>
            <person name="Li C."/>
            <person name="Wang G."/>
        </authorList>
    </citation>
    <scope>NUCLEOTIDE SEQUENCE [LARGE SCALE GENOMIC DNA]</scope>
    <source>
        <strain evidence="15 16">CCTCC AB 2017083</strain>
    </source>
</reference>
<dbReference type="Pfam" id="PF12710">
    <property type="entry name" value="HAD"/>
    <property type="match status" value="1"/>
</dbReference>
<keyword evidence="5" id="KW-0028">Amino-acid biosynthesis</keyword>
<evidence type="ECO:0000313" key="16">
    <source>
        <dbReference type="Proteomes" id="UP000283644"/>
    </source>
</evidence>
<evidence type="ECO:0000256" key="12">
    <source>
        <dbReference type="ARBA" id="ARBA00048523"/>
    </source>
</evidence>
<dbReference type="InterPro" id="IPR049148">
    <property type="entry name" value="PSP_ACT"/>
</dbReference>
<keyword evidence="7 15" id="KW-0378">Hydrolase</keyword>
<comment type="similarity">
    <text evidence="3">Belongs to the HAD-like hydrolase superfamily. SerB family.</text>
</comment>
<dbReference type="InterPro" id="IPR023214">
    <property type="entry name" value="HAD_sf"/>
</dbReference>
<evidence type="ECO:0000259" key="14">
    <source>
        <dbReference type="PROSITE" id="PS51671"/>
    </source>
</evidence>
<feature type="active site" description="Proton donor" evidence="13">
    <location>
        <position position="183"/>
    </location>
</feature>
<keyword evidence="9" id="KW-0718">Serine biosynthesis</keyword>
<proteinExistence type="inferred from homology"/>
<dbReference type="SFLD" id="SFLDS00003">
    <property type="entry name" value="Haloacid_Dehalogenase"/>
    <property type="match status" value="1"/>
</dbReference>
<dbReference type="GO" id="GO:0036424">
    <property type="term" value="F:L-phosphoserine phosphatase activity"/>
    <property type="evidence" value="ECO:0007669"/>
    <property type="project" value="InterPro"/>
</dbReference>
<dbReference type="GO" id="GO:0000287">
    <property type="term" value="F:magnesium ion binding"/>
    <property type="evidence" value="ECO:0007669"/>
    <property type="project" value="TreeGrafter"/>
</dbReference>
<evidence type="ECO:0000256" key="5">
    <source>
        <dbReference type="ARBA" id="ARBA00022605"/>
    </source>
</evidence>
<name>A0A417XYZ0_9ACTN</name>
<dbReference type="InterPro" id="IPR050582">
    <property type="entry name" value="HAD-like_SerB"/>
</dbReference>
<comment type="caution">
    <text evidence="15">The sequence shown here is derived from an EMBL/GenBank/DDBJ whole genome shotgun (WGS) entry which is preliminary data.</text>
</comment>
<dbReference type="Proteomes" id="UP000283644">
    <property type="component" value="Unassembled WGS sequence"/>
</dbReference>
<dbReference type="Pfam" id="PF21086">
    <property type="entry name" value="ACT_PSP_2"/>
    <property type="match status" value="1"/>
</dbReference>
<dbReference type="AlphaFoldDB" id="A0A417XYZ0"/>
<comment type="pathway">
    <text evidence="2">Amino-acid biosynthesis; L-serine biosynthesis; L-serine from 3-phospho-D-glycerate: step 3/3.</text>
</comment>
<dbReference type="UniPathway" id="UPA00135">
    <property type="reaction ID" value="UER00198"/>
</dbReference>
<dbReference type="EC" id="3.1.3.3" evidence="4"/>
<dbReference type="InterPro" id="IPR004469">
    <property type="entry name" value="PSP"/>
</dbReference>